<evidence type="ECO:0000313" key="2">
    <source>
        <dbReference type="Proteomes" id="UP000287033"/>
    </source>
</evidence>
<sequence length="49" mass="5739">PPHVFPWQIQRRLEAEKLRFAEERRLVKMVGLDVARHEADKKKSVSAQG</sequence>
<dbReference type="Proteomes" id="UP000287033">
    <property type="component" value="Unassembled WGS sequence"/>
</dbReference>
<gene>
    <name evidence="1" type="ORF">chiPu_0027062</name>
</gene>
<reference evidence="1 2" key="1">
    <citation type="journal article" date="2018" name="Nat. Ecol. Evol.">
        <title>Shark genomes provide insights into elasmobranch evolution and the origin of vertebrates.</title>
        <authorList>
            <person name="Hara Y"/>
            <person name="Yamaguchi K"/>
            <person name="Onimaru K"/>
            <person name="Kadota M"/>
            <person name="Koyanagi M"/>
            <person name="Keeley SD"/>
            <person name="Tatsumi K"/>
            <person name="Tanaka K"/>
            <person name="Motone F"/>
            <person name="Kageyama Y"/>
            <person name="Nozu R"/>
            <person name="Adachi N"/>
            <person name="Nishimura O"/>
            <person name="Nakagawa R"/>
            <person name="Tanegashima C"/>
            <person name="Kiyatake I"/>
            <person name="Matsumoto R"/>
            <person name="Murakumo K"/>
            <person name="Nishida K"/>
            <person name="Terakita A"/>
            <person name="Kuratani S"/>
            <person name="Sato K"/>
            <person name="Hyodo S Kuraku.S."/>
        </authorList>
    </citation>
    <scope>NUCLEOTIDE SEQUENCE [LARGE SCALE GENOMIC DNA]</scope>
</reference>
<name>A0A401TJZ6_CHIPU</name>
<dbReference type="AlphaFoldDB" id="A0A401TJZ6"/>
<keyword evidence="2" id="KW-1185">Reference proteome</keyword>
<proteinExistence type="predicted"/>
<dbReference type="EMBL" id="BEZZ01093973">
    <property type="protein sequence ID" value="GCC42947.1"/>
    <property type="molecule type" value="Genomic_DNA"/>
</dbReference>
<feature type="non-terminal residue" evidence="1">
    <location>
        <position position="1"/>
    </location>
</feature>
<accession>A0A401TJZ6</accession>
<organism evidence="1 2">
    <name type="scientific">Chiloscyllium punctatum</name>
    <name type="common">Brownbanded bambooshark</name>
    <name type="synonym">Hemiscyllium punctatum</name>
    <dbReference type="NCBI Taxonomy" id="137246"/>
    <lineage>
        <taxon>Eukaryota</taxon>
        <taxon>Metazoa</taxon>
        <taxon>Chordata</taxon>
        <taxon>Craniata</taxon>
        <taxon>Vertebrata</taxon>
        <taxon>Chondrichthyes</taxon>
        <taxon>Elasmobranchii</taxon>
        <taxon>Galeomorphii</taxon>
        <taxon>Galeoidea</taxon>
        <taxon>Orectolobiformes</taxon>
        <taxon>Hemiscylliidae</taxon>
        <taxon>Chiloscyllium</taxon>
    </lineage>
</organism>
<protein>
    <submittedName>
        <fullName evidence="1">Uncharacterized protein</fullName>
    </submittedName>
</protein>
<comment type="caution">
    <text evidence="1">The sequence shown here is derived from an EMBL/GenBank/DDBJ whole genome shotgun (WGS) entry which is preliminary data.</text>
</comment>
<evidence type="ECO:0000313" key="1">
    <source>
        <dbReference type="EMBL" id="GCC42947.1"/>
    </source>
</evidence>